<gene>
    <name evidence="1" type="ORF">COK86_21060</name>
</gene>
<organism evidence="1 2">
    <name type="scientific">Bacillus cereus</name>
    <dbReference type="NCBI Taxonomy" id="1396"/>
    <lineage>
        <taxon>Bacteria</taxon>
        <taxon>Bacillati</taxon>
        <taxon>Bacillota</taxon>
        <taxon>Bacilli</taxon>
        <taxon>Bacillales</taxon>
        <taxon>Bacillaceae</taxon>
        <taxon>Bacillus</taxon>
        <taxon>Bacillus cereus group</taxon>
    </lineage>
</organism>
<dbReference type="AlphaFoldDB" id="A0A2B3TZ07"/>
<evidence type="ECO:0000313" key="1">
    <source>
        <dbReference type="EMBL" id="PFU39856.1"/>
    </source>
</evidence>
<protein>
    <submittedName>
        <fullName evidence="1">Uncharacterized protein</fullName>
    </submittedName>
</protein>
<evidence type="ECO:0000313" key="2">
    <source>
        <dbReference type="Proteomes" id="UP000224076"/>
    </source>
</evidence>
<name>A0A2B3TZ07_BACCE</name>
<proteinExistence type="predicted"/>
<accession>A0A2B3TZ07</accession>
<comment type="caution">
    <text evidence="1">The sequence shown here is derived from an EMBL/GenBank/DDBJ whole genome shotgun (WGS) entry which is preliminary data.</text>
</comment>
<dbReference type="EMBL" id="NVDG01000035">
    <property type="protein sequence ID" value="PFU39856.1"/>
    <property type="molecule type" value="Genomic_DNA"/>
</dbReference>
<sequence length="71" mass="8594">MKLIIIINEVDEEFLMRKTFHLLRRGLKNKNKDIDKHIEWQRNVIRSEYVDEKNTSQTEKVIHSKGRDSVE</sequence>
<dbReference type="Proteomes" id="UP000224076">
    <property type="component" value="Unassembled WGS sequence"/>
</dbReference>
<reference evidence="1 2" key="1">
    <citation type="submission" date="2017-09" db="EMBL/GenBank/DDBJ databases">
        <title>Large-scale bioinformatics analysis of Bacillus genomes uncovers conserved roles of natural products in bacterial physiology.</title>
        <authorList>
            <consortium name="Agbiome Team Llc"/>
            <person name="Bleich R.M."/>
            <person name="Grubbs K.J."/>
            <person name="Santa Maria K.C."/>
            <person name="Allen S.E."/>
            <person name="Farag S."/>
            <person name="Shank E.A."/>
            <person name="Bowers A."/>
        </authorList>
    </citation>
    <scope>NUCLEOTIDE SEQUENCE [LARGE SCALE GENOMIC DNA]</scope>
    <source>
        <strain evidence="1 2">AFS061806</strain>
    </source>
</reference>